<dbReference type="GO" id="GO:0042795">
    <property type="term" value="P:snRNA transcription by RNA polymerase II"/>
    <property type="evidence" value="ECO:0007669"/>
    <property type="project" value="TreeGrafter"/>
</dbReference>
<feature type="domain" description="OCEL" evidence="8">
    <location>
        <begin position="472"/>
        <end position="594"/>
    </location>
</feature>
<dbReference type="OrthoDB" id="6284217at2759"/>
<evidence type="ECO:0000256" key="5">
    <source>
        <dbReference type="ARBA" id="ARBA00023242"/>
    </source>
</evidence>
<comment type="subcellular location">
    <subcellularLocation>
        <location evidence="1">Nucleus</location>
    </subcellularLocation>
</comment>
<keyword evidence="9" id="KW-0648">Protein biosynthesis</keyword>
<dbReference type="GO" id="GO:0003746">
    <property type="term" value="F:translation elongation factor activity"/>
    <property type="evidence" value="ECO:0007669"/>
    <property type="project" value="UniProtKB-KW"/>
</dbReference>
<evidence type="ECO:0000259" key="8">
    <source>
        <dbReference type="PROSITE" id="PS51980"/>
    </source>
</evidence>
<dbReference type="AlphaFoldDB" id="A0A9Q0S839"/>
<evidence type="ECO:0000256" key="1">
    <source>
        <dbReference type="ARBA" id="ARBA00004123"/>
    </source>
</evidence>
<accession>A0A9Q0S839</accession>
<feature type="compositionally biased region" description="Low complexity" evidence="7">
    <location>
        <begin position="314"/>
        <end position="328"/>
    </location>
</feature>
<protein>
    <submittedName>
        <fullName evidence="9">RNA polymerase II elongation factor Ell</fullName>
    </submittedName>
</protein>
<evidence type="ECO:0000256" key="4">
    <source>
        <dbReference type="ARBA" id="ARBA00023163"/>
    </source>
</evidence>
<dbReference type="Gene3D" id="6.10.140.340">
    <property type="match status" value="1"/>
</dbReference>
<sequence>MNKQSSKATIQFLGNQGYLSFPSVTNNNGGQKFSFSIVQRDWIQGSFDCIQQNQNQQLDVLGTMTHKMRIHANEDVYEATRHRMAAVEETQKNKCTREIKPNQTDIGRKVKVKHAVNRLSNIPNSNTINKRDSSAPSNSINTFINNSPTVTQSLRNNIINIQHQNSLRTFSPSPTPINTSSPLMTNNSYSQSSVGLPMSTSATSRTVPKRANNRNSSARPTSEVSKRPIKERLIHLLAVRPYKKPELWSKISNEGVREKDKLNMSLHLRSIASMKGNTFYLNRHVWNDVQEDWPYYTEQDRQTLKRKKPQNLTPPLSSDGGSGQSPSSTHNGSPPPAVKRPSLNNDKYSSEPPSKKQRISHFKKDFPTNDNNRRNVLDSRDSCNLNPRSREYDVIQMRSSSHYGSNVLPTAMSEDNISSLNFTVLNTEAAKRISSTSASMSDHDHEMDINDEQSKLMGQQAINKPIEATTYEFSFSEYSKITSMEQRRQYKKDFEKDFFEYKELFQDRQLITERFTDLESQLRQVTNNEQQHRVGSSSTSPEALKKDIQRKIIAEFQRTISDSQRQQHEERFQYLHQKLSRIKNLIQEYDASLPIPGREVEQENY</sequence>
<dbReference type="InterPro" id="IPR031176">
    <property type="entry name" value="ELL/occludin"/>
</dbReference>
<dbReference type="PANTHER" id="PTHR23288">
    <property type="entry name" value="OCCLUDIN AND RNA POLYMERASE II ELONGATION FACTOR ELL"/>
    <property type="match status" value="1"/>
</dbReference>
<dbReference type="PROSITE" id="PS51980">
    <property type="entry name" value="OCEL"/>
    <property type="match status" value="1"/>
</dbReference>
<reference evidence="9" key="1">
    <citation type="submission" date="2022-07" db="EMBL/GenBank/DDBJ databases">
        <authorList>
            <person name="Trinca V."/>
            <person name="Uliana J.V.C."/>
            <person name="Torres T.T."/>
            <person name="Ward R.J."/>
            <person name="Monesi N."/>
        </authorList>
    </citation>
    <scope>NUCLEOTIDE SEQUENCE</scope>
    <source>
        <strain evidence="9">HSMRA1968</strain>
        <tissue evidence="9">Whole embryos</tissue>
    </source>
</reference>
<evidence type="ECO:0000313" key="9">
    <source>
        <dbReference type="EMBL" id="KAJ6646750.1"/>
    </source>
</evidence>
<proteinExistence type="inferred from homology"/>
<dbReference type="SUPFAM" id="SSF144292">
    <property type="entry name" value="occludin/ELL-like"/>
    <property type="match status" value="1"/>
</dbReference>
<dbReference type="GO" id="GO:0000987">
    <property type="term" value="F:cis-regulatory region sequence-specific DNA binding"/>
    <property type="evidence" value="ECO:0007669"/>
    <property type="project" value="TreeGrafter"/>
</dbReference>
<dbReference type="Pfam" id="PF10390">
    <property type="entry name" value="ELL"/>
    <property type="match status" value="1"/>
</dbReference>
<dbReference type="InterPro" id="IPR042065">
    <property type="entry name" value="E3_ELL-like"/>
</dbReference>
<comment type="caution">
    <text evidence="9">The sequence shown here is derived from an EMBL/GenBank/DDBJ whole genome shotgun (WGS) entry which is preliminary data.</text>
</comment>
<dbReference type="InterPro" id="IPR036390">
    <property type="entry name" value="WH_DNA-bd_sf"/>
</dbReference>
<evidence type="ECO:0000256" key="3">
    <source>
        <dbReference type="ARBA" id="ARBA00023015"/>
    </source>
</evidence>
<feature type="compositionally biased region" description="Polar residues" evidence="7">
    <location>
        <begin position="213"/>
        <end position="223"/>
    </location>
</feature>
<dbReference type="GO" id="GO:0008023">
    <property type="term" value="C:transcription elongation factor complex"/>
    <property type="evidence" value="ECO:0007669"/>
    <property type="project" value="InterPro"/>
</dbReference>
<feature type="compositionally biased region" description="Low complexity" evidence="7">
    <location>
        <begin position="169"/>
        <end position="182"/>
    </location>
</feature>
<evidence type="ECO:0000256" key="7">
    <source>
        <dbReference type="SAM" id="MobiDB-lite"/>
    </source>
</evidence>
<dbReference type="SUPFAM" id="SSF46785">
    <property type="entry name" value="Winged helix' DNA-binding domain"/>
    <property type="match status" value="1"/>
</dbReference>
<feature type="region of interest" description="Disordered" evidence="7">
    <location>
        <begin position="167"/>
        <end position="226"/>
    </location>
</feature>
<dbReference type="Gene3D" id="1.10.10.2670">
    <property type="entry name" value="E3 ubiquitin-protein ligase"/>
    <property type="match status" value="1"/>
</dbReference>
<keyword evidence="9" id="KW-0251">Elongation factor</keyword>
<dbReference type="GO" id="GO:0006368">
    <property type="term" value="P:transcription elongation by RNA polymerase II"/>
    <property type="evidence" value="ECO:0007669"/>
    <property type="project" value="InterPro"/>
</dbReference>
<gene>
    <name evidence="9" type="primary">Ell</name>
    <name evidence="9" type="ORF">Bhyg_01964</name>
</gene>
<keyword evidence="5" id="KW-0539">Nucleus</keyword>
<feature type="region of interest" description="Disordered" evidence="7">
    <location>
        <begin position="300"/>
        <end position="386"/>
    </location>
</feature>
<evidence type="ECO:0000313" key="10">
    <source>
        <dbReference type="Proteomes" id="UP001151699"/>
    </source>
</evidence>
<keyword evidence="4" id="KW-0804">Transcription</keyword>
<dbReference type="GO" id="GO:0032968">
    <property type="term" value="P:positive regulation of transcription elongation by RNA polymerase II"/>
    <property type="evidence" value="ECO:0007669"/>
    <property type="project" value="TreeGrafter"/>
</dbReference>
<evidence type="ECO:0000256" key="2">
    <source>
        <dbReference type="ARBA" id="ARBA00009171"/>
    </source>
</evidence>
<dbReference type="Proteomes" id="UP001151699">
    <property type="component" value="Chromosome A"/>
</dbReference>
<feature type="compositionally biased region" description="Basic and acidic residues" evidence="7">
    <location>
        <begin position="362"/>
        <end position="381"/>
    </location>
</feature>
<dbReference type="PANTHER" id="PTHR23288:SF17">
    <property type="entry name" value="RNA POLYMERASE II ELONGATION FACTOR ELL"/>
    <property type="match status" value="1"/>
</dbReference>
<organism evidence="9 10">
    <name type="scientific">Pseudolycoriella hygida</name>
    <dbReference type="NCBI Taxonomy" id="35572"/>
    <lineage>
        <taxon>Eukaryota</taxon>
        <taxon>Metazoa</taxon>
        <taxon>Ecdysozoa</taxon>
        <taxon>Arthropoda</taxon>
        <taxon>Hexapoda</taxon>
        <taxon>Insecta</taxon>
        <taxon>Pterygota</taxon>
        <taxon>Neoptera</taxon>
        <taxon>Endopterygota</taxon>
        <taxon>Diptera</taxon>
        <taxon>Nematocera</taxon>
        <taxon>Sciaroidea</taxon>
        <taxon>Sciaridae</taxon>
        <taxon>Pseudolycoriella</taxon>
    </lineage>
</organism>
<name>A0A9Q0S839_9DIPT</name>
<keyword evidence="3" id="KW-0805">Transcription regulation</keyword>
<dbReference type="InterPro" id="IPR019464">
    <property type="entry name" value="ELL_N"/>
</dbReference>
<keyword evidence="10" id="KW-1185">Reference proteome</keyword>
<dbReference type="Pfam" id="PF07303">
    <property type="entry name" value="Occludin_ELL"/>
    <property type="match status" value="1"/>
</dbReference>
<evidence type="ECO:0000256" key="6">
    <source>
        <dbReference type="PROSITE-ProRule" id="PRU01324"/>
    </source>
</evidence>
<dbReference type="InterPro" id="IPR010844">
    <property type="entry name" value="Occludin_ELL"/>
</dbReference>
<feature type="compositionally biased region" description="Polar residues" evidence="7">
    <location>
        <begin position="183"/>
        <end position="206"/>
    </location>
</feature>
<dbReference type="EMBL" id="WJQU01000001">
    <property type="protein sequence ID" value="KAJ6646750.1"/>
    <property type="molecule type" value="Genomic_DNA"/>
</dbReference>
<comment type="similarity">
    <text evidence="2 6">Belongs to the ELL/occludin family.</text>
</comment>